<dbReference type="Proteomes" id="UP000434580">
    <property type="component" value="Unassembled WGS sequence"/>
</dbReference>
<name>A0A5S9NKB4_9GAMM</name>
<evidence type="ECO:0000313" key="3">
    <source>
        <dbReference type="Proteomes" id="UP000434580"/>
    </source>
</evidence>
<dbReference type="AlphaFoldDB" id="A0A5S9NKB4"/>
<dbReference type="InterPro" id="IPR037401">
    <property type="entry name" value="SnoaL-like"/>
</dbReference>
<dbReference type="EC" id="4.2.1.106" evidence="2"/>
<feature type="domain" description="SnoaL-like" evidence="1">
    <location>
        <begin position="2"/>
        <end position="125"/>
    </location>
</feature>
<dbReference type="GO" id="GO:0033988">
    <property type="term" value="F:bile-acid 7alpha-dehydratase activity"/>
    <property type="evidence" value="ECO:0007669"/>
    <property type="project" value="UniProtKB-EC"/>
</dbReference>
<evidence type="ECO:0000313" key="2">
    <source>
        <dbReference type="EMBL" id="CAA0093907.1"/>
    </source>
</evidence>
<evidence type="ECO:0000259" key="1">
    <source>
        <dbReference type="Pfam" id="PF13577"/>
    </source>
</evidence>
<dbReference type="OrthoDB" id="4571298at2"/>
<dbReference type="EMBL" id="CACSII010000003">
    <property type="protein sequence ID" value="CAA0093907.1"/>
    <property type="molecule type" value="Genomic_DNA"/>
</dbReference>
<keyword evidence="2" id="KW-0456">Lyase</keyword>
<dbReference type="SUPFAM" id="SSF54427">
    <property type="entry name" value="NTF2-like"/>
    <property type="match status" value="1"/>
</dbReference>
<accession>A0A5S9NKB4</accession>
<protein>
    <submittedName>
        <fullName evidence="2">Bile acid 7-alpha dehydratase</fullName>
        <ecNumber evidence="2">4.2.1.106</ecNumber>
    </submittedName>
</protein>
<dbReference type="Pfam" id="PF13577">
    <property type="entry name" value="SnoaL_4"/>
    <property type="match status" value="1"/>
</dbReference>
<proteinExistence type="predicted"/>
<gene>
    <name evidence="2" type="primary">baiE</name>
    <name evidence="2" type="ORF">DPBNPPHM_03146</name>
</gene>
<dbReference type="InterPro" id="IPR032710">
    <property type="entry name" value="NTF2-like_dom_sf"/>
</dbReference>
<dbReference type="Gene3D" id="3.10.450.50">
    <property type="match status" value="1"/>
</dbReference>
<organism evidence="2 3">
    <name type="scientific">BD1-7 clade bacterium</name>
    <dbReference type="NCBI Taxonomy" id="2029982"/>
    <lineage>
        <taxon>Bacteria</taxon>
        <taxon>Pseudomonadati</taxon>
        <taxon>Pseudomonadota</taxon>
        <taxon>Gammaproteobacteria</taxon>
        <taxon>Cellvibrionales</taxon>
        <taxon>Spongiibacteraceae</taxon>
        <taxon>BD1-7 clade</taxon>
    </lineage>
</organism>
<sequence length="153" mass="18056">MDLESIEQIKQLKARYFRCLDTADFIGMKTVFADDCFIHYRSPSYDHKKQGWDEIEAFLKESFNTRRFGMHTGHHPEISVEGDHATGTWYLTDYFVSLDHDIQIEGSALYHDQYQRIDGVWKLVRSEYDRLFEQITPRRKDQLITACPIKGAD</sequence>
<reference evidence="2 3" key="1">
    <citation type="submission" date="2019-11" db="EMBL/GenBank/DDBJ databases">
        <authorList>
            <person name="Holert J."/>
        </authorList>
    </citation>
    <scope>NUCLEOTIDE SEQUENCE [LARGE SCALE GENOMIC DNA]</scope>
    <source>
        <strain evidence="2">BC5_2</strain>
    </source>
</reference>